<dbReference type="AlphaFoldDB" id="A0A7N0SZD4"/>
<protein>
    <recommendedName>
        <fullName evidence="3">Remorin C-terminal domain-containing protein</fullName>
    </recommendedName>
</protein>
<dbReference type="PANTHER" id="PTHR31775:SF31">
    <property type="entry name" value="REMORIN-LIKE"/>
    <property type="match status" value="1"/>
</dbReference>
<proteinExistence type="inferred from homology"/>
<reference evidence="4" key="1">
    <citation type="submission" date="2021-01" db="UniProtKB">
        <authorList>
            <consortium name="EnsemblPlants"/>
        </authorList>
    </citation>
    <scope>IDENTIFICATION</scope>
</reference>
<name>A0A7N0SZD4_KALFE</name>
<keyword evidence="5" id="KW-1185">Reference proteome</keyword>
<dbReference type="Pfam" id="PF03763">
    <property type="entry name" value="Remorin_C"/>
    <property type="match status" value="1"/>
</dbReference>
<sequence length="194" mass="22250">MPKCHFMPLVSSSSCPTDTTVLQRFVYKSLPAPMPNSNHFLPTLRGSSSFQRREDQIMLGAAKQKPPKTSNDRDVALAQLDKEKKWSFIKAWEESEKNKANNKAQRELSAITAWENNKKASLEVKLKKTEEYLEKKKAEYAEKKRNKAAMIHKQAEEKRALVEARRGEEILKAEEMSAKFRATGQLPKKFMGCF</sequence>
<evidence type="ECO:0000256" key="1">
    <source>
        <dbReference type="ARBA" id="ARBA00005711"/>
    </source>
</evidence>
<evidence type="ECO:0000256" key="2">
    <source>
        <dbReference type="SAM" id="Coils"/>
    </source>
</evidence>
<feature type="domain" description="Remorin C-terminal" evidence="3">
    <location>
        <begin position="85"/>
        <end position="189"/>
    </location>
</feature>
<keyword evidence="2" id="KW-0175">Coiled coil</keyword>
<evidence type="ECO:0000259" key="3">
    <source>
        <dbReference type="Pfam" id="PF03763"/>
    </source>
</evidence>
<organism evidence="4 5">
    <name type="scientific">Kalanchoe fedtschenkoi</name>
    <name type="common">Lavender scallops</name>
    <name type="synonym">South American air plant</name>
    <dbReference type="NCBI Taxonomy" id="63787"/>
    <lineage>
        <taxon>Eukaryota</taxon>
        <taxon>Viridiplantae</taxon>
        <taxon>Streptophyta</taxon>
        <taxon>Embryophyta</taxon>
        <taxon>Tracheophyta</taxon>
        <taxon>Spermatophyta</taxon>
        <taxon>Magnoliopsida</taxon>
        <taxon>eudicotyledons</taxon>
        <taxon>Gunneridae</taxon>
        <taxon>Pentapetalae</taxon>
        <taxon>Saxifragales</taxon>
        <taxon>Crassulaceae</taxon>
        <taxon>Kalanchoe</taxon>
    </lineage>
</organism>
<dbReference type="Proteomes" id="UP000594263">
    <property type="component" value="Unplaced"/>
</dbReference>
<dbReference type="InterPro" id="IPR005516">
    <property type="entry name" value="Remorin_C"/>
</dbReference>
<dbReference type="PROSITE" id="PS51257">
    <property type="entry name" value="PROKAR_LIPOPROTEIN"/>
    <property type="match status" value="1"/>
</dbReference>
<dbReference type="PANTHER" id="PTHR31775">
    <property type="entry name" value="OS02G0117200 PROTEIN"/>
    <property type="match status" value="1"/>
</dbReference>
<comment type="similarity">
    <text evidence="1">Belongs to the remorin family.</text>
</comment>
<dbReference type="OMA" id="RREDQIM"/>
<dbReference type="EnsemblPlants" id="Kaladp0015s0131.1.v1.1">
    <property type="protein sequence ID" value="Kaladp0015s0131.1.v1.1"/>
    <property type="gene ID" value="Kaladp0015s0131.v1.1"/>
</dbReference>
<dbReference type="Gramene" id="Kaladp0015s0131.1.v1.1">
    <property type="protein sequence ID" value="Kaladp0015s0131.1.v1.1"/>
    <property type="gene ID" value="Kaladp0015s0131.v1.1"/>
</dbReference>
<accession>A0A7N0SZD4</accession>
<feature type="coiled-coil region" evidence="2">
    <location>
        <begin position="119"/>
        <end position="153"/>
    </location>
</feature>
<evidence type="ECO:0000313" key="4">
    <source>
        <dbReference type="EnsemblPlants" id="Kaladp0015s0131.1.v1.1"/>
    </source>
</evidence>
<evidence type="ECO:0000313" key="5">
    <source>
        <dbReference type="Proteomes" id="UP000594263"/>
    </source>
</evidence>